<dbReference type="EMBL" id="JAAITB010000013">
    <property type="protein sequence ID" value="NSJ79346.1"/>
    <property type="molecule type" value="Genomic_DNA"/>
</dbReference>
<dbReference type="InterPro" id="IPR009057">
    <property type="entry name" value="Homeodomain-like_sf"/>
</dbReference>
<proteinExistence type="predicted"/>
<evidence type="ECO:0000259" key="4">
    <source>
        <dbReference type="PROSITE" id="PS01124"/>
    </source>
</evidence>
<comment type="caution">
    <text evidence="5">The sequence shown here is derived from an EMBL/GenBank/DDBJ whole genome shotgun (WGS) entry which is preliminary data.</text>
</comment>
<dbReference type="Gene3D" id="1.10.10.60">
    <property type="entry name" value="Homeodomain-like"/>
    <property type="match status" value="1"/>
</dbReference>
<evidence type="ECO:0000313" key="5">
    <source>
        <dbReference type="EMBL" id="NSJ79346.1"/>
    </source>
</evidence>
<dbReference type="InterPro" id="IPR020449">
    <property type="entry name" value="Tscrpt_reg_AraC-type_HTH"/>
</dbReference>
<evidence type="ECO:0000313" key="6">
    <source>
        <dbReference type="Proteomes" id="UP001644750"/>
    </source>
</evidence>
<dbReference type="Pfam" id="PF12833">
    <property type="entry name" value="HTH_18"/>
    <property type="match status" value="1"/>
</dbReference>
<name>A0ABX2I0C4_ANAHA</name>
<dbReference type="SUPFAM" id="SSF46689">
    <property type="entry name" value="Homeodomain-like"/>
    <property type="match status" value="1"/>
</dbReference>
<gene>
    <name evidence="5" type="ORF">G5A72_07085</name>
</gene>
<dbReference type="InterPro" id="IPR018060">
    <property type="entry name" value="HTH_AraC"/>
</dbReference>
<keyword evidence="1" id="KW-0805">Transcription regulation</keyword>
<evidence type="ECO:0000256" key="1">
    <source>
        <dbReference type="ARBA" id="ARBA00023015"/>
    </source>
</evidence>
<dbReference type="Proteomes" id="UP001644750">
    <property type="component" value="Unassembled WGS sequence"/>
</dbReference>
<keyword evidence="3" id="KW-0804">Transcription</keyword>
<dbReference type="PANTHER" id="PTHR43280:SF2">
    <property type="entry name" value="HTH-TYPE TRANSCRIPTIONAL REGULATOR EXSA"/>
    <property type="match status" value="1"/>
</dbReference>
<keyword evidence="2" id="KW-0238">DNA-binding</keyword>
<evidence type="ECO:0000256" key="2">
    <source>
        <dbReference type="ARBA" id="ARBA00023125"/>
    </source>
</evidence>
<organism evidence="5 6">
    <name type="scientific">Anaerostipes hadrus</name>
    <dbReference type="NCBI Taxonomy" id="649756"/>
    <lineage>
        <taxon>Bacteria</taxon>
        <taxon>Bacillati</taxon>
        <taxon>Bacillota</taxon>
        <taxon>Clostridia</taxon>
        <taxon>Lachnospirales</taxon>
        <taxon>Lachnospiraceae</taxon>
        <taxon>Anaerostipes</taxon>
    </lineage>
</organism>
<dbReference type="PROSITE" id="PS01124">
    <property type="entry name" value="HTH_ARAC_FAMILY_2"/>
    <property type="match status" value="1"/>
</dbReference>
<protein>
    <submittedName>
        <fullName evidence="5">Helix-turn-helix domain-containing protein</fullName>
    </submittedName>
</protein>
<sequence length="62" mass="7274">MEYLMYTDIPVIKIAMNNGFASVAAFNKVFKETYQETPSAYRKKKKETVDNQESMLENYILQ</sequence>
<feature type="domain" description="HTH araC/xylS-type" evidence="4">
    <location>
        <begin position="1"/>
        <end position="44"/>
    </location>
</feature>
<keyword evidence="6" id="KW-1185">Reference proteome</keyword>
<accession>A0ABX2I0C4</accession>
<evidence type="ECO:0000256" key="3">
    <source>
        <dbReference type="ARBA" id="ARBA00023163"/>
    </source>
</evidence>
<dbReference type="PRINTS" id="PR00032">
    <property type="entry name" value="HTHARAC"/>
</dbReference>
<reference evidence="5 6" key="1">
    <citation type="journal article" date="2020" name="Cell Host Microbe">
        <title>Functional and Genomic Variation between Human-Derived Isolates of Lachnospiraceae Reveals Inter- and Intra-Species Diversity.</title>
        <authorList>
            <person name="Sorbara M.T."/>
            <person name="Littmann E.R."/>
            <person name="Fontana E."/>
            <person name="Moody T.U."/>
            <person name="Kohout C.E."/>
            <person name="Gjonbalaj M."/>
            <person name="Eaton V."/>
            <person name="Seok R."/>
            <person name="Leiner I.M."/>
            <person name="Pamer E.G."/>
        </authorList>
    </citation>
    <scope>NUCLEOTIDE SEQUENCE [LARGE SCALE GENOMIC DNA]</scope>
    <source>
        <strain evidence="5 6">MSK.14.57</strain>
    </source>
</reference>
<dbReference type="PANTHER" id="PTHR43280">
    <property type="entry name" value="ARAC-FAMILY TRANSCRIPTIONAL REGULATOR"/>
    <property type="match status" value="1"/>
</dbReference>